<feature type="transmembrane region" description="Helical" evidence="7">
    <location>
        <begin position="78"/>
        <end position="98"/>
    </location>
</feature>
<proteinExistence type="inferred from homology"/>
<feature type="transmembrane region" description="Helical" evidence="7">
    <location>
        <begin position="439"/>
        <end position="458"/>
    </location>
</feature>
<dbReference type="Proteomes" id="UP000664132">
    <property type="component" value="Unassembled WGS sequence"/>
</dbReference>
<gene>
    <name evidence="8" type="ORF">IFR04_011393</name>
</gene>
<evidence type="ECO:0000256" key="6">
    <source>
        <dbReference type="SAM" id="MobiDB-lite"/>
    </source>
</evidence>
<evidence type="ECO:0000256" key="7">
    <source>
        <dbReference type="SAM" id="Phobius"/>
    </source>
</evidence>
<evidence type="ECO:0000256" key="1">
    <source>
        <dbReference type="ARBA" id="ARBA00004141"/>
    </source>
</evidence>
<dbReference type="InterPro" id="IPR001248">
    <property type="entry name" value="Pur-cyt_permease"/>
</dbReference>
<dbReference type="AlphaFoldDB" id="A0A8H7TAF3"/>
<dbReference type="GO" id="GO:0005886">
    <property type="term" value="C:plasma membrane"/>
    <property type="evidence" value="ECO:0007669"/>
    <property type="project" value="TreeGrafter"/>
</dbReference>
<comment type="subcellular location">
    <subcellularLocation>
        <location evidence="1">Membrane</location>
        <topology evidence="1">Multi-pass membrane protein</topology>
    </subcellularLocation>
</comment>
<reference evidence="8" key="1">
    <citation type="submission" date="2021-02" db="EMBL/GenBank/DDBJ databases">
        <title>Genome sequence Cadophora malorum strain M34.</title>
        <authorList>
            <person name="Stefanovic E."/>
            <person name="Vu D."/>
            <person name="Scully C."/>
            <person name="Dijksterhuis J."/>
            <person name="Roader J."/>
            <person name="Houbraken J."/>
        </authorList>
    </citation>
    <scope>NUCLEOTIDE SEQUENCE</scope>
    <source>
        <strain evidence="8">M34</strain>
    </source>
</reference>
<feature type="transmembrane region" description="Helical" evidence="7">
    <location>
        <begin position="478"/>
        <end position="497"/>
    </location>
</feature>
<dbReference type="InterPro" id="IPR045225">
    <property type="entry name" value="Uracil/uridine/allantoin_perm"/>
</dbReference>
<evidence type="ECO:0000256" key="5">
    <source>
        <dbReference type="ARBA" id="ARBA00023136"/>
    </source>
</evidence>
<keyword evidence="3 7" id="KW-0812">Transmembrane</keyword>
<feature type="transmembrane region" description="Helical" evidence="7">
    <location>
        <begin position="394"/>
        <end position="418"/>
    </location>
</feature>
<feature type="transmembrane region" description="Helical" evidence="7">
    <location>
        <begin position="46"/>
        <end position="66"/>
    </location>
</feature>
<dbReference type="PANTHER" id="PTHR30618">
    <property type="entry name" value="NCS1 FAMILY PURINE/PYRIMIDINE TRANSPORTER"/>
    <property type="match status" value="1"/>
</dbReference>
<dbReference type="EMBL" id="JAFJYH010000221">
    <property type="protein sequence ID" value="KAG4415460.1"/>
    <property type="molecule type" value="Genomic_DNA"/>
</dbReference>
<dbReference type="OrthoDB" id="2018619at2759"/>
<feature type="transmembrane region" description="Helical" evidence="7">
    <location>
        <begin position="275"/>
        <end position="299"/>
    </location>
</feature>
<dbReference type="PANTHER" id="PTHR30618:SF15">
    <property type="entry name" value="NICOTINAMIDE RIBOSIDE TRANSPORTER 1-RELATED"/>
    <property type="match status" value="1"/>
</dbReference>
<feature type="transmembrane region" description="Helical" evidence="7">
    <location>
        <begin position="371"/>
        <end position="388"/>
    </location>
</feature>
<feature type="region of interest" description="Disordered" evidence="6">
    <location>
        <begin position="524"/>
        <end position="552"/>
    </location>
</feature>
<comment type="caution">
    <text evidence="8">The sequence shown here is derived from an EMBL/GenBank/DDBJ whole genome shotgun (WGS) entry which is preliminary data.</text>
</comment>
<evidence type="ECO:0000256" key="4">
    <source>
        <dbReference type="ARBA" id="ARBA00022989"/>
    </source>
</evidence>
<evidence type="ECO:0000313" key="8">
    <source>
        <dbReference type="EMBL" id="KAG4415460.1"/>
    </source>
</evidence>
<feature type="compositionally biased region" description="Polar residues" evidence="6">
    <location>
        <begin position="539"/>
        <end position="552"/>
    </location>
</feature>
<feature type="transmembrane region" description="Helical" evidence="7">
    <location>
        <begin position="170"/>
        <end position="190"/>
    </location>
</feature>
<feature type="transmembrane region" description="Helical" evidence="7">
    <location>
        <begin position="118"/>
        <end position="138"/>
    </location>
</feature>
<evidence type="ECO:0000256" key="3">
    <source>
        <dbReference type="ARBA" id="ARBA00022692"/>
    </source>
</evidence>
<dbReference type="Pfam" id="PF02133">
    <property type="entry name" value="Transp_cyt_pur"/>
    <property type="match status" value="1"/>
</dbReference>
<name>A0A8H7TAF3_9HELO</name>
<evidence type="ECO:0000256" key="2">
    <source>
        <dbReference type="ARBA" id="ARBA00008974"/>
    </source>
</evidence>
<comment type="similarity">
    <text evidence="2">Belongs to the purine-cytosine permease (2.A.39) family.</text>
</comment>
<dbReference type="Gene3D" id="1.10.4160.10">
    <property type="entry name" value="Hydantoin permease"/>
    <property type="match status" value="1"/>
</dbReference>
<sequence>MSKFLKWAELPAREDIYQDKGTTKWGNHDLYPIVPSERTYGIGAYILYWVTCGAGLSTFAIGSSYIAVGLTAGEACGAILIGTVISSAIAFLCGRPGAEKNLGYTMMARVSFGLRGMYLPLFFQLLSNVVFFGLQAVYGGQAINLMLGAMSPSYRNLKNTLPESSGTTSVGLLGFFLYIILYLPIIIWIKPHKLEKFMWPAFIGTVGTVFGIMAWAVHTNGGSAGNLVSPSIPLSAANRGFRFVQCISSICGTYGGAADRFSDWTRFSKKKNSSVIGSSTALPIVITLCALLGVITASATRAHYGTSMWQPLVILQFAQDETYSAGARAATFFAGLAIWSHQVFVNVTQNNVGAGMDLAGIFPRYISTQRGAILLCIFGIIVQPWRFFTQATIFLSVISSFSVFASAVTSILVLDYWVIRKRMWKIPDLYKGGPAHIYWFWHGINLRAWFTYIITVTPSLPGLVMALMNKMDSPAVKIYQITYLVGIGLGTILYMAVNTIFPPLGLGVDEPFDAIEVLEGLENGHDVDTGSETPDKAQPNLSESQVSPDTKV</sequence>
<protein>
    <submittedName>
        <fullName evidence="8">Uncharacterized protein</fullName>
    </submittedName>
</protein>
<keyword evidence="9" id="KW-1185">Reference proteome</keyword>
<accession>A0A8H7TAF3</accession>
<dbReference type="GO" id="GO:0015205">
    <property type="term" value="F:nucleobase transmembrane transporter activity"/>
    <property type="evidence" value="ECO:0007669"/>
    <property type="project" value="TreeGrafter"/>
</dbReference>
<keyword evidence="4 7" id="KW-1133">Transmembrane helix</keyword>
<feature type="transmembrane region" description="Helical" evidence="7">
    <location>
        <begin position="197"/>
        <end position="217"/>
    </location>
</feature>
<evidence type="ECO:0000313" key="9">
    <source>
        <dbReference type="Proteomes" id="UP000664132"/>
    </source>
</evidence>
<organism evidence="8 9">
    <name type="scientific">Cadophora malorum</name>
    <dbReference type="NCBI Taxonomy" id="108018"/>
    <lineage>
        <taxon>Eukaryota</taxon>
        <taxon>Fungi</taxon>
        <taxon>Dikarya</taxon>
        <taxon>Ascomycota</taxon>
        <taxon>Pezizomycotina</taxon>
        <taxon>Leotiomycetes</taxon>
        <taxon>Helotiales</taxon>
        <taxon>Ploettnerulaceae</taxon>
        <taxon>Cadophora</taxon>
    </lineage>
</organism>
<keyword evidence="5 7" id="KW-0472">Membrane</keyword>